<evidence type="ECO:0000256" key="1">
    <source>
        <dbReference type="ARBA" id="ARBA00022645"/>
    </source>
</evidence>
<evidence type="ECO:0000256" key="4">
    <source>
        <dbReference type="ARBA" id="ARBA00022801"/>
    </source>
</evidence>
<accession>A0A517PY12</accession>
<dbReference type="CDD" id="cd06460">
    <property type="entry name" value="M32_Taq"/>
    <property type="match status" value="1"/>
</dbReference>
<dbReference type="AlphaFoldDB" id="A0A517PY12"/>
<evidence type="ECO:0000256" key="7">
    <source>
        <dbReference type="ARBA" id="ARBA00061580"/>
    </source>
</evidence>
<feature type="binding site" evidence="9">
    <location>
        <position position="268"/>
    </location>
    <ligand>
        <name>Zn(2+)</name>
        <dbReference type="ChEBI" id="CHEBI:29105"/>
        <note>catalytic</note>
    </ligand>
</feature>
<dbReference type="OrthoDB" id="9772308at2"/>
<comment type="function">
    <text evidence="8">Broad specificity carboxypetidase that releases amino acids sequentially from the C-terminus, including neutral, aromatic, polar and basic residues.</text>
</comment>
<organism evidence="11 12">
    <name type="scientific">Gimesia chilikensis</name>
    <dbReference type="NCBI Taxonomy" id="2605989"/>
    <lineage>
        <taxon>Bacteria</taxon>
        <taxon>Pseudomonadati</taxon>
        <taxon>Planctomycetota</taxon>
        <taxon>Planctomycetia</taxon>
        <taxon>Planctomycetales</taxon>
        <taxon>Planctomycetaceae</taxon>
        <taxon>Gimesia</taxon>
    </lineage>
</organism>
<keyword evidence="2 8" id="KW-0645">Protease</keyword>
<dbReference type="Gene3D" id="1.10.1370.30">
    <property type="match status" value="1"/>
</dbReference>
<keyword evidence="5 8" id="KW-0482">Metalloprotease</keyword>
<keyword evidence="12" id="KW-1185">Reference proteome</keyword>
<dbReference type="InterPro" id="IPR001333">
    <property type="entry name" value="Peptidase_M32_Taq"/>
</dbReference>
<dbReference type="SUPFAM" id="SSF55486">
    <property type="entry name" value="Metalloproteases ('zincins'), catalytic domain"/>
    <property type="match status" value="1"/>
</dbReference>
<feature type="binding site" evidence="9">
    <location>
        <position position="272"/>
    </location>
    <ligand>
        <name>Zn(2+)</name>
        <dbReference type="ChEBI" id="CHEBI:29105"/>
        <note>catalytic</note>
    </ligand>
</feature>
<evidence type="ECO:0000256" key="3">
    <source>
        <dbReference type="ARBA" id="ARBA00022723"/>
    </source>
</evidence>
<dbReference type="RefSeq" id="WP_145192830.1">
    <property type="nucleotide sequence ID" value="NZ_CP036266.1"/>
</dbReference>
<proteinExistence type="inferred from homology"/>
<evidence type="ECO:0000256" key="2">
    <source>
        <dbReference type="ARBA" id="ARBA00022670"/>
    </source>
</evidence>
<dbReference type="PIRSF" id="PIRSF006615">
    <property type="entry name" value="Zn_crbxpep_Taq"/>
    <property type="match status" value="1"/>
</dbReference>
<dbReference type="PRINTS" id="PR00998">
    <property type="entry name" value="CRBOXYPTASET"/>
</dbReference>
<evidence type="ECO:0000256" key="5">
    <source>
        <dbReference type="ARBA" id="ARBA00023049"/>
    </source>
</evidence>
<dbReference type="GO" id="GO:0004181">
    <property type="term" value="F:metallocarboxypeptidase activity"/>
    <property type="evidence" value="ECO:0007669"/>
    <property type="project" value="UniProtKB-UniRule"/>
</dbReference>
<protein>
    <recommendedName>
        <fullName evidence="8">Metal-dependent carboxypeptidase</fullName>
        <ecNumber evidence="8">3.4.17.19</ecNumber>
    </recommendedName>
</protein>
<dbReference type="EMBL" id="CP036266">
    <property type="protein sequence ID" value="QDT24271.1"/>
    <property type="molecule type" value="Genomic_DNA"/>
</dbReference>
<dbReference type="PANTHER" id="PTHR34217">
    <property type="entry name" value="METAL-DEPENDENT CARBOXYPEPTIDASE"/>
    <property type="match status" value="1"/>
</dbReference>
<keyword evidence="3 8" id="KW-0479">Metal-binding</keyword>
<keyword evidence="9" id="KW-0862">Zinc</keyword>
<evidence type="ECO:0000256" key="6">
    <source>
        <dbReference type="ARBA" id="ARBA00052755"/>
    </source>
</evidence>
<dbReference type="PROSITE" id="PS52034">
    <property type="entry name" value="PEPTIDASE_M32"/>
    <property type="match status" value="1"/>
</dbReference>
<feature type="active site" description="Proton donor/acceptor" evidence="10">
    <location>
        <position position="269"/>
    </location>
</feature>
<evidence type="ECO:0000313" key="11">
    <source>
        <dbReference type="EMBL" id="QDT24271.1"/>
    </source>
</evidence>
<keyword evidence="4 8" id="KW-0378">Hydrolase</keyword>
<gene>
    <name evidence="11" type="ORF">HG66A1_61030</name>
</gene>
<evidence type="ECO:0000256" key="9">
    <source>
        <dbReference type="PIRSR" id="PIRSR006615-1"/>
    </source>
</evidence>
<comment type="cofactor">
    <cofactor evidence="9">
        <name>Zn(2+)</name>
        <dbReference type="ChEBI" id="CHEBI:29105"/>
    </cofactor>
    <text evidence="9">Binds 1 zinc ion per subunit.</text>
</comment>
<comment type="similarity">
    <text evidence="7 8">Belongs to the peptidase M32 family.</text>
</comment>
<dbReference type="Proteomes" id="UP000320421">
    <property type="component" value="Chromosome"/>
</dbReference>
<reference evidence="11 12" key="1">
    <citation type="submission" date="2019-02" db="EMBL/GenBank/DDBJ databases">
        <title>Deep-cultivation of Planctomycetes and their phenomic and genomic characterization uncovers novel biology.</title>
        <authorList>
            <person name="Wiegand S."/>
            <person name="Jogler M."/>
            <person name="Boedeker C."/>
            <person name="Pinto D."/>
            <person name="Vollmers J."/>
            <person name="Rivas-Marin E."/>
            <person name="Kohn T."/>
            <person name="Peeters S.H."/>
            <person name="Heuer A."/>
            <person name="Rast P."/>
            <person name="Oberbeckmann S."/>
            <person name="Bunk B."/>
            <person name="Jeske O."/>
            <person name="Meyerdierks A."/>
            <person name="Storesund J.E."/>
            <person name="Kallscheuer N."/>
            <person name="Luecker S."/>
            <person name="Lage O.M."/>
            <person name="Pohl T."/>
            <person name="Merkel B.J."/>
            <person name="Hornburger P."/>
            <person name="Mueller R.-W."/>
            <person name="Bruemmer F."/>
            <person name="Labrenz M."/>
            <person name="Spormann A.M."/>
            <person name="Op den Camp H."/>
            <person name="Overmann J."/>
            <person name="Amann R."/>
            <person name="Jetten M.S.M."/>
            <person name="Mascher T."/>
            <person name="Medema M.H."/>
            <person name="Devos D.P."/>
            <person name="Kaster A.-K."/>
            <person name="Ovreas L."/>
            <person name="Rohde M."/>
            <person name="Galperin M.Y."/>
            <person name="Jogler C."/>
        </authorList>
    </citation>
    <scope>NUCLEOTIDE SEQUENCE [LARGE SCALE GENOMIC DNA]</scope>
    <source>
        <strain evidence="11 12">HG66A1</strain>
    </source>
</reference>
<dbReference type="GO" id="GO:0006508">
    <property type="term" value="P:proteolysis"/>
    <property type="evidence" value="ECO:0007669"/>
    <property type="project" value="UniProtKB-UniRule"/>
</dbReference>
<dbReference type="GO" id="GO:0008270">
    <property type="term" value="F:zinc ion binding"/>
    <property type="evidence" value="ECO:0007669"/>
    <property type="project" value="UniProtKB-ARBA"/>
</dbReference>
<dbReference type="Pfam" id="PF02074">
    <property type="entry name" value="Peptidase_M32"/>
    <property type="match status" value="1"/>
</dbReference>
<keyword evidence="1 8" id="KW-0121">Carboxypeptidase</keyword>
<comment type="catalytic activity">
    <reaction evidence="6 8">
        <text>Release of a C-terminal amino acid with broad specificity, except for -Pro.</text>
        <dbReference type="EC" id="3.4.17.19"/>
    </reaction>
</comment>
<evidence type="ECO:0000313" key="12">
    <source>
        <dbReference type="Proteomes" id="UP000320421"/>
    </source>
</evidence>
<dbReference type="EC" id="3.4.17.19" evidence="8"/>
<feature type="binding site" evidence="9">
    <location>
        <position position="298"/>
    </location>
    <ligand>
        <name>Zn(2+)</name>
        <dbReference type="ChEBI" id="CHEBI:29105"/>
        <note>catalytic</note>
    </ligand>
</feature>
<evidence type="ECO:0000256" key="8">
    <source>
        <dbReference type="PIRNR" id="PIRNR006615"/>
    </source>
</evidence>
<sequence length="504" mass="56710">MNASQKAYDQLIARLKQAALLSSCSAILEWDEQTYLPADGASHRADQLSMMAGMVHQEATSPETGDLLNELESASEWEEDSVEQANIREARHEYDRMTKLPRQLVEELSRVATLSHHAWVKARKENQFNDFLPWLEKMIGLKREQAASLGSEGQTAYDALLDEYEPGATSEMIEQAFTPLRNELVKLVSAIKESGIVPDVSLLTRKYPVAKQREFSLSAAEKIGFDFNAGRLDIAAHPFCSGIGPGDCRLTTRYDEHHFPGAFFGTLHEAGHGIYEQGLLKEYFGTPVGSSTSLGIHESQSRMWENLVGRSRPFWNCFYQSAQQQFPEALADVAQDDFYRAINDVRPSYIRVEADEVTYNLHIMLRFELEQALISGDLQPADVEAAWNEKFTSYFGITPDTPANGCLQDVHWSAGLIGYFPTYALGNMYAAHFFNAADSELGGLDDLIARGEFGPLKEWLNQKIHQHGKRYRANRLLEVVTGETLSHVPLVDQLNRKYGELYNL</sequence>
<name>A0A517PY12_9PLAN</name>
<dbReference type="FunFam" id="1.10.1370.30:FF:000003">
    <property type="entry name" value="Thermostable carboxypeptidase 1"/>
    <property type="match status" value="1"/>
</dbReference>
<evidence type="ECO:0000256" key="10">
    <source>
        <dbReference type="PIRSR" id="PIRSR006615-2"/>
    </source>
</evidence>
<dbReference type="PANTHER" id="PTHR34217:SF1">
    <property type="entry name" value="CARBOXYPEPTIDASE 1"/>
    <property type="match status" value="1"/>
</dbReference>